<accession>A0AAP4BY38</accession>
<dbReference type="EMBL" id="JASNVU010000009">
    <property type="protein sequence ID" value="MDK4335320.1"/>
    <property type="molecule type" value="Genomic_DNA"/>
</dbReference>
<evidence type="ECO:0000313" key="1">
    <source>
        <dbReference type="EMBL" id="MDK4335320.1"/>
    </source>
</evidence>
<dbReference type="RefSeq" id="WP_284642369.1">
    <property type="nucleotide sequence ID" value="NZ_JASNVU010000009.1"/>
</dbReference>
<dbReference type="AlphaFoldDB" id="A0AAP4BY38"/>
<name>A0AAP4BY38_9CORY</name>
<protein>
    <submittedName>
        <fullName evidence="1">Uncharacterized protein</fullName>
    </submittedName>
</protein>
<comment type="caution">
    <text evidence="1">The sequence shown here is derived from an EMBL/GenBank/DDBJ whole genome shotgun (WGS) entry which is preliminary data.</text>
</comment>
<evidence type="ECO:0000313" key="2">
    <source>
        <dbReference type="Proteomes" id="UP001230317"/>
    </source>
</evidence>
<gene>
    <name evidence="1" type="ORF">QPX58_07855</name>
</gene>
<reference evidence="1" key="1">
    <citation type="submission" date="2023-05" db="EMBL/GenBank/DDBJ databases">
        <title>Metabolic capabilities are highly conserved among human nasal-associated Corynebacterium species in pangenomic analyses.</title>
        <authorList>
            <person name="Tran T.H."/>
            <person name="Roberts A.Q."/>
            <person name="Escapa I.F."/>
            <person name="Gao W."/>
            <person name="Conlan S."/>
            <person name="Kong H."/>
            <person name="Segre J.A."/>
            <person name="Kelly M.S."/>
            <person name="Lemon K.P."/>
        </authorList>
    </citation>
    <scope>NUCLEOTIDE SEQUENCE</scope>
    <source>
        <strain evidence="1">KPL2618</strain>
    </source>
</reference>
<sequence length="67" mass="7641">MSNTRYKNAVDCGKMLAFSDSAGRVSHVAKEDMDQDIEISYSNPDVLRVFRDSLEDYADGRFVDFEL</sequence>
<organism evidence="1 2">
    <name type="scientific">Corynebacterium accolens</name>
    <dbReference type="NCBI Taxonomy" id="38284"/>
    <lineage>
        <taxon>Bacteria</taxon>
        <taxon>Bacillati</taxon>
        <taxon>Actinomycetota</taxon>
        <taxon>Actinomycetes</taxon>
        <taxon>Mycobacteriales</taxon>
        <taxon>Corynebacteriaceae</taxon>
        <taxon>Corynebacterium</taxon>
    </lineage>
</organism>
<dbReference type="Proteomes" id="UP001230317">
    <property type="component" value="Unassembled WGS sequence"/>
</dbReference>
<proteinExistence type="predicted"/>